<evidence type="ECO:0000256" key="5">
    <source>
        <dbReference type="SAM" id="SignalP"/>
    </source>
</evidence>
<dbReference type="PRINTS" id="PR00862">
    <property type="entry name" value="PROLIGOPTASE"/>
</dbReference>
<proteinExistence type="inferred from homology"/>
<dbReference type="PANTHER" id="PTHR11757:SF19">
    <property type="entry name" value="PROLYL ENDOPEPTIDASE-LIKE"/>
    <property type="match status" value="1"/>
</dbReference>
<reference evidence="8" key="2">
    <citation type="journal article" date="2019" name="Genome Biol. Evol.">
        <title>Day and night: Metabolic profiles and evolutionary relationships of six axenic non-marine cyanobacteria.</title>
        <authorList>
            <person name="Will S.E."/>
            <person name="Henke P."/>
            <person name="Boedeker C."/>
            <person name="Huang S."/>
            <person name="Brinkmann H."/>
            <person name="Rohde M."/>
            <person name="Jarek M."/>
            <person name="Friedl T."/>
            <person name="Seufert S."/>
            <person name="Schumacher M."/>
            <person name="Overmann J."/>
            <person name="Neumann-Schaal M."/>
            <person name="Petersen J."/>
        </authorList>
    </citation>
    <scope>NUCLEOTIDE SEQUENCE [LARGE SCALE GENOMIC DNA]</scope>
    <source>
        <strain evidence="8">PCC 7102</strain>
    </source>
</reference>
<comment type="caution">
    <text evidence="8">The sequence shown here is derived from an EMBL/GenBank/DDBJ whole genome shotgun (WGS) entry which is preliminary data.</text>
</comment>
<reference evidence="8" key="1">
    <citation type="submission" date="2018-12" db="EMBL/GenBank/DDBJ databases">
        <authorList>
            <person name="Will S."/>
            <person name="Neumann-Schaal M."/>
            <person name="Henke P."/>
        </authorList>
    </citation>
    <scope>NUCLEOTIDE SEQUENCE</scope>
    <source>
        <strain evidence="8">PCC 7102</strain>
    </source>
</reference>
<feature type="domain" description="Peptidase S9A N-terminal" evidence="7">
    <location>
        <begin position="60"/>
        <end position="462"/>
    </location>
</feature>
<protein>
    <submittedName>
        <fullName evidence="8">Oligopeptidase B</fullName>
    </submittedName>
</protein>
<organism evidence="8 9">
    <name type="scientific">Dulcicalothrix desertica PCC 7102</name>
    <dbReference type="NCBI Taxonomy" id="232991"/>
    <lineage>
        <taxon>Bacteria</taxon>
        <taxon>Bacillati</taxon>
        <taxon>Cyanobacteriota</taxon>
        <taxon>Cyanophyceae</taxon>
        <taxon>Nostocales</taxon>
        <taxon>Calotrichaceae</taxon>
        <taxon>Dulcicalothrix</taxon>
    </lineage>
</organism>
<name>A0A3S1CJU7_9CYAN</name>
<accession>A0A3S1CJU7</accession>
<dbReference type="Pfam" id="PF00326">
    <property type="entry name" value="Peptidase_S9"/>
    <property type="match status" value="1"/>
</dbReference>
<dbReference type="OrthoDB" id="9801421at2"/>
<dbReference type="InterPro" id="IPR023302">
    <property type="entry name" value="Pept_S9A_N"/>
</dbReference>
<dbReference type="InterPro" id="IPR051543">
    <property type="entry name" value="Serine_Peptidase_S9A"/>
</dbReference>
<dbReference type="AlphaFoldDB" id="A0A3S1CJU7"/>
<dbReference type="InterPro" id="IPR001375">
    <property type="entry name" value="Peptidase_S9_cat"/>
</dbReference>
<dbReference type="Gene3D" id="3.40.50.1820">
    <property type="entry name" value="alpha/beta hydrolase"/>
    <property type="match status" value="1"/>
</dbReference>
<dbReference type="RefSeq" id="WP_127083320.1">
    <property type="nucleotide sequence ID" value="NZ_RSCL01000012.1"/>
</dbReference>
<comment type="similarity">
    <text evidence="1">Belongs to the peptidase S9A family.</text>
</comment>
<evidence type="ECO:0000259" key="7">
    <source>
        <dbReference type="Pfam" id="PF02897"/>
    </source>
</evidence>
<feature type="signal peptide" evidence="5">
    <location>
        <begin position="1"/>
        <end position="22"/>
    </location>
</feature>
<dbReference type="PANTHER" id="PTHR11757">
    <property type="entry name" value="PROTEASE FAMILY S9A OLIGOPEPTIDASE"/>
    <property type="match status" value="1"/>
</dbReference>
<evidence type="ECO:0000256" key="2">
    <source>
        <dbReference type="ARBA" id="ARBA00022670"/>
    </source>
</evidence>
<dbReference type="EMBL" id="RSCL01000012">
    <property type="protein sequence ID" value="RUT04085.1"/>
    <property type="molecule type" value="Genomic_DNA"/>
</dbReference>
<keyword evidence="3" id="KW-0378">Hydrolase</keyword>
<dbReference type="Gene3D" id="2.130.10.120">
    <property type="entry name" value="Prolyl oligopeptidase, N-terminal domain"/>
    <property type="match status" value="1"/>
</dbReference>
<dbReference type="Proteomes" id="UP000271624">
    <property type="component" value="Unassembled WGS sequence"/>
</dbReference>
<dbReference type="SUPFAM" id="SSF50993">
    <property type="entry name" value="Peptidase/esterase 'gauge' domain"/>
    <property type="match status" value="1"/>
</dbReference>
<keyword evidence="9" id="KW-1185">Reference proteome</keyword>
<feature type="chain" id="PRO_5030082999" evidence="5">
    <location>
        <begin position="23"/>
        <end position="738"/>
    </location>
</feature>
<evidence type="ECO:0000313" key="9">
    <source>
        <dbReference type="Proteomes" id="UP000271624"/>
    </source>
</evidence>
<feature type="domain" description="Peptidase S9 prolyl oligopeptidase catalytic" evidence="6">
    <location>
        <begin position="523"/>
        <end position="736"/>
    </location>
</feature>
<evidence type="ECO:0000259" key="6">
    <source>
        <dbReference type="Pfam" id="PF00326"/>
    </source>
</evidence>
<sequence length="738" mass="84239">MLKKHLTKLFAISLVCTISINACVTAGKMEKQAQPKTELLSFLDNKAATTQVKYIQPPLAPKKLHQEVRHDETIHDNYFWLRDKENPEVLKHLKAENAYTESLTANLKPLQTQLYQEMLGRVQENRTSVAVQLGNYLYYTRYEKGKNYPIHCRKKNANAKEEILLDQNQLAANEKYLNISTFNVSDDGNLVAYAIDTKGDIRYNLVVKDLRTGKILSDSIQNISSLTWASDNTLFYVTADKITNRPNTLWRLELGNTPQKVIEEKDVEFSSRVSRTKDKKYILYTVASKDTSEIHYLDAAKPKDNLQIISKRAKGYEYLVEHRNGLWYKITNEGVNNQKAINYRIVTLPVGNSQGAEQEFLPHNQSAFINGIDLYKDFAVVSEKKLGLNKFLVYNFETKNWREVNFPDSVYTAALGVEQESTYESINQPFDSNSFRYTYTSLISPTAIYEQNLATGTQQIINRKQIPNYDASLYTTERVWAPVRDGVKVPLSIVYRKGVERNGQAPLLMYGYGAYGYGLEARFDSSLISLLDRGVIYVIAHIRGGDELGKQWYEDGKLMNKKNTFNDFIDSAEYLINNRWTSKDRLLIRGGSAGGLLIGAVANMRPDLFKAAHLAVPFVDIMNTMWDESLPLTTEEYLEWGNPHEKSAYDYMRAYSPYDNLAPKAYPAILLTTSINDSQVGYWEPTKYVAKLRTLKTDNNPLLLKINLEAGHQGASGRYEQLKDIAFEQAWMLSQVGF</sequence>
<evidence type="ECO:0000313" key="8">
    <source>
        <dbReference type="EMBL" id="RUT04085.1"/>
    </source>
</evidence>
<dbReference type="InterPro" id="IPR002470">
    <property type="entry name" value="Peptidase_S9A"/>
</dbReference>
<evidence type="ECO:0000256" key="4">
    <source>
        <dbReference type="ARBA" id="ARBA00022825"/>
    </source>
</evidence>
<dbReference type="Pfam" id="PF02897">
    <property type="entry name" value="Peptidase_S9_N"/>
    <property type="match status" value="1"/>
</dbReference>
<dbReference type="InterPro" id="IPR029058">
    <property type="entry name" value="AB_hydrolase_fold"/>
</dbReference>
<keyword evidence="5" id="KW-0732">Signal</keyword>
<evidence type="ECO:0000256" key="1">
    <source>
        <dbReference type="ARBA" id="ARBA00005228"/>
    </source>
</evidence>
<dbReference type="GO" id="GO:0006508">
    <property type="term" value="P:proteolysis"/>
    <property type="evidence" value="ECO:0007669"/>
    <property type="project" value="UniProtKB-KW"/>
</dbReference>
<gene>
    <name evidence="8" type="ORF">DSM106972_049990</name>
</gene>
<evidence type="ECO:0000256" key="3">
    <source>
        <dbReference type="ARBA" id="ARBA00022801"/>
    </source>
</evidence>
<dbReference type="GO" id="GO:0004252">
    <property type="term" value="F:serine-type endopeptidase activity"/>
    <property type="evidence" value="ECO:0007669"/>
    <property type="project" value="InterPro"/>
</dbReference>
<keyword evidence="4" id="KW-0720">Serine protease</keyword>
<keyword evidence="2" id="KW-0645">Protease</keyword>
<dbReference type="SUPFAM" id="SSF53474">
    <property type="entry name" value="alpha/beta-Hydrolases"/>
    <property type="match status" value="1"/>
</dbReference>
<dbReference type="FunFam" id="3.40.50.1820:FF:000005">
    <property type="entry name" value="Prolyl endopeptidase"/>
    <property type="match status" value="1"/>
</dbReference>